<protein>
    <submittedName>
        <fullName evidence="4">L-sulfolactate dehydrogenase</fullName>
    </submittedName>
</protein>
<name>A0ABN2KS57_9MICC</name>
<evidence type="ECO:0000313" key="5">
    <source>
        <dbReference type="Proteomes" id="UP001501204"/>
    </source>
</evidence>
<feature type="compositionally biased region" description="Basic and acidic residues" evidence="3">
    <location>
        <begin position="311"/>
        <end position="320"/>
    </location>
</feature>
<keyword evidence="5" id="KW-1185">Reference proteome</keyword>
<dbReference type="Gene3D" id="3.30.1370.60">
    <property type="entry name" value="Hypothetical oxidoreductase yiak, domain 2"/>
    <property type="match status" value="1"/>
</dbReference>
<keyword evidence="2" id="KW-0560">Oxidoreductase</keyword>
<dbReference type="Pfam" id="PF02615">
    <property type="entry name" value="Ldh_2"/>
    <property type="match status" value="1"/>
</dbReference>
<feature type="compositionally biased region" description="Polar residues" evidence="3">
    <location>
        <begin position="349"/>
        <end position="362"/>
    </location>
</feature>
<dbReference type="InterPro" id="IPR036111">
    <property type="entry name" value="Mal/L-sulfo/L-lacto_DH-like_sf"/>
</dbReference>
<dbReference type="RefSeq" id="WP_344122448.1">
    <property type="nucleotide sequence ID" value="NZ_BAAAOA010000027.1"/>
</dbReference>
<feature type="region of interest" description="Disordered" evidence="3">
    <location>
        <begin position="295"/>
        <end position="362"/>
    </location>
</feature>
<evidence type="ECO:0000256" key="3">
    <source>
        <dbReference type="SAM" id="MobiDB-lite"/>
    </source>
</evidence>
<evidence type="ECO:0000313" key="4">
    <source>
        <dbReference type="EMBL" id="GAA1762776.1"/>
    </source>
</evidence>
<organism evidence="4 5">
    <name type="scientific">Kocuria aegyptia</name>
    <dbReference type="NCBI Taxonomy" id="330943"/>
    <lineage>
        <taxon>Bacteria</taxon>
        <taxon>Bacillati</taxon>
        <taxon>Actinomycetota</taxon>
        <taxon>Actinomycetes</taxon>
        <taxon>Micrococcales</taxon>
        <taxon>Micrococcaceae</taxon>
        <taxon>Kocuria</taxon>
    </lineage>
</organism>
<dbReference type="InterPro" id="IPR003767">
    <property type="entry name" value="Malate/L-lactate_DH-like"/>
</dbReference>
<dbReference type="Gene3D" id="1.10.1530.10">
    <property type="match status" value="1"/>
</dbReference>
<proteinExistence type="inferred from homology"/>
<dbReference type="PANTHER" id="PTHR11091:SF0">
    <property type="entry name" value="MALATE DEHYDROGENASE"/>
    <property type="match status" value="1"/>
</dbReference>
<comment type="caution">
    <text evidence="4">The sequence shown here is derived from an EMBL/GenBank/DDBJ whole genome shotgun (WGS) entry which is preliminary data.</text>
</comment>
<evidence type="ECO:0000256" key="1">
    <source>
        <dbReference type="ARBA" id="ARBA00006056"/>
    </source>
</evidence>
<dbReference type="InterPro" id="IPR043143">
    <property type="entry name" value="Mal/L-sulf/L-lact_DH-like_NADP"/>
</dbReference>
<dbReference type="SUPFAM" id="SSF89733">
    <property type="entry name" value="L-sulfolactate dehydrogenase-like"/>
    <property type="match status" value="1"/>
</dbReference>
<sequence>MSASTLFDVPGLVRLASQVLAAHGVPEADALLTARSLVQADQRGIYSHGLLRLPLYAEALRLGGINAAPSMTWTRDTGSVAALDADAALGQVAMQAAVDHVLERGAAHGIAAVAVSNSSHYGAGAFWSDQLAAAGFLTVLTSTTGPVVAPHGGIEKVLGTNPLTLGAPSAGEWPLTADLATSSGAYGKVIAARNEGTQLPEGWAVDSEGRPTTDPVAAAEGSMIPFGGHKGSAVAVLLEAFAASLTDATYAFETVDIWSNPASRMNNGHLLIGLDTAAFGGREHTQTRVQTLQERVRGSGPGGRPVLAPGDPERLREQEHAATVSLPTSTADQLAELAARLGLDPIQPVPTSAATSSERTQR</sequence>
<comment type="similarity">
    <text evidence="1">Belongs to the LDH2/MDH2 oxidoreductase family.</text>
</comment>
<dbReference type="InterPro" id="IPR043144">
    <property type="entry name" value="Mal/L-sulf/L-lact_DH-like_ah"/>
</dbReference>
<dbReference type="Proteomes" id="UP001501204">
    <property type="component" value="Unassembled WGS sequence"/>
</dbReference>
<dbReference type="EMBL" id="BAAAOA010000027">
    <property type="protein sequence ID" value="GAA1762776.1"/>
    <property type="molecule type" value="Genomic_DNA"/>
</dbReference>
<evidence type="ECO:0000256" key="2">
    <source>
        <dbReference type="ARBA" id="ARBA00023002"/>
    </source>
</evidence>
<gene>
    <name evidence="4" type="primary">comC</name>
    <name evidence="4" type="ORF">GCM10009767_21900</name>
</gene>
<reference evidence="4 5" key="1">
    <citation type="journal article" date="2019" name="Int. J. Syst. Evol. Microbiol.">
        <title>The Global Catalogue of Microorganisms (GCM) 10K type strain sequencing project: providing services to taxonomists for standard genome sequencing and annotation.</title>
        <authorList>
            <consortium name="The Broad Institute Genomics Platform"/>
            <consortium name="The Broad Institute Genome Sequencing Center for Infectious Disease"/>
            <person name="Wu L."/>
            <person name="Ma J."/>
        </authorList>
    </citation>
    <scope>NUCLEOTIDE SEQUENCE [LARGE SCALE GENOMIC DNA]</scope>
    <source>
        <strain evidence="4 5">JCM 14735</strain>
    </source>
</reference>
<accession>A0ABN2KS57</accession>
<dbReference type="PANTHER" id="PTHR11091">
    <property type="entry name" value="OXIDOREDUCTASE-RELATED"/>
    <property type="match status" value="1"/>
</dbReference>